<dbReference type="RefSeq" id="WP_103586648.1">
    <property type="nucleotide sequence ID" value="NZ_CP192781.1"/>
</dbReference>
<keyword evidence="8" id="KW-0800">Toxin</keyword>
<dbReference type="PANTHER" id="PTHR33653">
    <property type="entry name" value="RIBONUCLEASE VAPC2"/>
    <property type="match status" value="1"/>
</dbReference>
<dbReference type="EC" id="3.1.-.-" evidence="8"/>
<dbReference type="Gene3D" id="3.40.50.1010">
    <property type="entry name" value="5'-nuclease"/>
    <property type="match status" value="1"/>
</dbReference>
<dbReference type="InterPro" id="IPR002716">
    <property type="entry name" value="PIN_dom"/>
</dbReference>
<comment type="similarity">
    <text evidence="7 8">Belongs to the PINc/VapC protein family.</text>
</comment>
<protein>
    <recommendedName>
        <fullName evidence="8">Ribonuclease VapC</fullName>
        <shortName evidence="8">RNase VapC</shortName>
        <ecNumber evidence="8">3.1.-.-</ecNumber>
    </recommendedName>
    <alternativeName>
        <fullName evidence="8">Toxin VapC</fullName>
    </alternativeName>
</protein>
<name>A0AAW9FH37_9HYPH</name>
<dbReference type="GO" id="GO:0090729">
    <property type="term" value="F:toxin activity"/>
    <property type="evidence" value="ECO:0007669"/>
    <property type="project" value="UniProtKB-KW"/>
</dbReference>
<dbReference type="GO" id="GO:0004540">
    <property type="term" value="F:RNA nuclease activity"/>
    <property type="evidence" value="ECO:0007669"/>
    <property type="project" value="InterPro"/>
</dbReference>
<comment type="cofactor">
    <cofactor evidence="1 8">
        <name>Mg(2+)</name>
        <dbReference type="ChEBI" id="CHEBI:18420"/>
    </cofactor>
</comment>
<sequence length="132" mass="14869">MRYLYDTNIISNLIRSPEEKVGQRTAALAIGDLGTSIIVAAELRFGYRNRGSRRLEILVEQVLTDFEIAPWASPADMHYAEIRSTLQKQGQLIGQMDMLIAAHALALDAVVVTDNEREFSRVPGLKVENWLR</sequence>
<evidence type="ECO:0000256" key="4">
    <source>
        <dbReference type="ARBA" id="ARBA00022723"/>
    </source>
</evidence>
<accession>A0AAW9FH37</accession>
<reference evidence="10" key="1">
    <citation type="journal article" date="2023" name="Phytobiomes J">
        <title>Deciphering the key players within the bacterial microbiota associated with aerial crown gall tumors on rhododendron: Insights into the gallobiome.</title>
        <authorList>
            <person name="Kuzmanovic N."/>
            <person name="Nesme J."/>
            <person name="Wolf J."/>
            <person name="Neumann-Schaal M."/>
            <person name="Petersen J."/>
            <person name="Fernandez-Gnecco G."/>
            <person name="Sproeer C."/>
            <person name="Bunk B."/>
            <person name="Overmann J."/>
            <person name="Sorensen S.J."/>
            <person name="Idczak E."/>
            <person name="Smalla K."/>
        </authorList>
    </citation>
    <scope>NUCLEOTIDE SEQUENCE</scope>
    <source>
        <strain evidence="10">Rho-11.1</strain>
    </source>
</reference>
<gene>
    <name evidence="8" type="primary">vapC</name>
    <name evidence="10" type="ORF">RMR22_06485</name>
</gene>
<organism evidence="10">
    <name type="scientific">Agrobacterium rosae</name>
    <dbReference type="NCBI Taxonomy" id="1972867"/>
    <lineage>
        <taxon>Bacteria</taxon>
        <taxon>Pseudomonadati</taxon>
        <taxon>Pseudomonadota</taxon>
        <taxon>Alphaproteobacteria</taxon>
        <taxon>Hyphomicrobiales</taxon>
        <taxon>Rhizobiaceae</taxon>
        <taxon>Rhizobium/Agrobacterium group</taxon>
        <taxon>Agrobacterium</taxon>
    </lineage>
</organism>
<evidence type="ECO:0000313" key="10">
    <source>
        <dbReference type="EMBL" id="MDX8301884.1"/>
    </source>
</evidence>
<dbReference type="InterPro" id="IPR050556">
    <property type="entry name" value="Type_II_TA_system_RNase"/>
</dbReference>
<proteinExistence type="inferred from homology"/>
<comment type="function">
    <text evidence="8">Toxic component of a toxin-antitoxin (TA) system. An RNase.</text>
</comment>
<dbReference type="HAMAP" id="MF_00265">
    <property type="entry name" value="VapC_Nob1"/>
    <property type="match status" value="1"/>
</dbReference>
<dbReference type="SUPFAM" id="SSF88723">
    <property type="entry name" value="PIN domain-like"/>
    <property type="match status" value="1"/>
</dbReference>
<dbReference type="SMART" id="SM00670">
    <property type="entry name" value="PINc"/>
    <property type="match status" value="1"/>
</dbReference>
<feature type="binding site" evidence="8">
    <location>
        <position position="97"/>
    </location>
    <ligand>
        <name>Mg(2+)</name>
        <dbReference type="ChEBI" id="CHEBI:18420"/>
    </ligand>
</feature>
<feature type="binding site" evidence="8">
    <location>
        <position position="6"/>
    </location>
    <ligand>
        <name>Mg(2+)</name>
        <dbReference type="ChEBI" id="CHEBI:18420"/>
    </ligand>
</feature>
<keyword evidence="2 8" id="KW-1277">Toxin-antitoxin system</keyword>
<evidence type="ECO:0000256" key="1">
    <source>
        <dbReference type="ARBA" id="ARBA00001946"/>
    </source>
</evidence>
<dbReference type="GO" id="GO:0016787">
    <property type="term" value="F:hydrolase activity"/>
    <property type="evidence" value="ECO:0007669"/>
    <property type="project" value="UniProtKB-KW"/>
</dbReference>
<evidence type="ECO:0000256" key="2">
    <source>
        <dbReference type="ARBA" id="ARBA00022649"/>
    </source>
</evidence>
<dbReference type="AlphaFoldDB" id="A0AAW9FH37"/>
<dbReference type="CDD" id="cd18748">
    <property type="entry name" value="PIN_VapC4-5_FitB-like"/>
    <property type="match status" value="1"/>
</dbReference>
<feature type="domain" description="PIN" evidence="9">
    <location>
        <begin position="1"/>
        <end position="120"/>
    </location>
</feature>
<keyword evidence="3 8" id="KW-0540">Nuclease</keyword>
<keyword evidence="4 8" id="KW-0479">Metal-binding</keyword>
<dbReference type="PANTHER" id="PTHR33653:SF1">
    <property type="entry name" value="RIBONUCLEASE VAPC2"/>
    <property type="match status" value="1"/>
</dbReference>
<dbReference type="GO" id="GO:0000287">
    <property type="term" value="F:magnesium ion binding"/>
    <property type="evidence" value="ECO:0007669"/>
    <property type="project" value="UniProtKB-UniRule"/>
</dbReference>
<evidence type="ECO:0000256" key="3">
    <source>
        <dbReference type="ARBA" id="ARBA00022722"/>
    </source>
</evidence>
<dbReference type="EMBL" id="JAVRAF010000001">
    <property type="protein sequence ID" value="MDX8301884.1"/>
    <property type="molecule type" value="Genomic_DNA"/>
</dbReference>
<evidence type="ECO:0000259" key="9">
    <source>
        <dbReference type="SMART" id="SM00670"/>
    </source>
</evidence>
<keyword evidence="6 8" id="KW-0460">Magnesium</keyword>
<evidence type="ECO:0000256" key="7">
    <source>
        <dbReference type="ARBA" id="ARBA00038093"/>
    </source>
</evidence>
<keyword evidence="5 8" id="KW-0378">Hydrolase</keyword>
<evidence type="ECO:0000256" key="8">
    <source>
        <dbReference type="HAMAP-Rule" id="MF_00265"/>
    </source>
</evidence>
<dbReference type="Pfam" id="PF01850">
    <property type="entry name" value="PIN"/>
    <property type="match status" value="1"/>
</dbReference>
<evidence type="ECO:0000256" key="5">
    <source>
        <dbReference type="ARBA" id="ARBA00022801"/>
    </source>
</evidence>
<dbReference type="InterPro" id="IPR022907">
    <property type="entry name" value="VapC_family"/>
</dbReference>
<dbReference type="InterPro" id="IPR029060">
    <property type="entry name" value="PIN-like_dom_sf"/>
</dbReference>
<evidence type="ECO:0000256" key="6">
    <source>
        <dbReference type="ARBA" id="ARBA00022842"/>
    </source>
</evidence>
<comment type="caution">
    <text evidence="10">The sequence shown here is derived from an EMBL/GenBank/DDBJ whole genome shotgun (WGS) entry which is preliminary data.</text>
</comment>